<dbReference type="InterPro" id="IPR036047">
    <property type="entry name" value="F-box-like_dom_sf"/>
</dbReference>
<dbReference type="Gene3D" id="1.20.1280.50">
    <property type="match status" value="1"/>
</dbReference>
<dbReference type="PANTHER" id="PTHR31672">
    <property type="entry name" value="BNACNNG10540D PROTEIN"/>
    <property type="match status" value="1"/>
</dbReference>
<dbReference type="OrthoDB" id="681220at2759"/>
<organism evidence="2 3">
    <name type="scientific">Eragrostis curvula</name>
    <name type="common">weeping love grass</name>
    <dbReference type="NCBI Taxonomy" id="38414"/>
    <lineage>
        <taxon>Eukaryota</taxon>
        <taxon>Viridiplantae</taxon>
        <taxon>Streptophyta</taxon>
        <taxon>Embryophyta</taxon>
        <taxon>Tracheophyta</taxon>
        <taxon>Spermatophyta</taxon>
        <taxon>Magnoliopsida</taxon>
        <taxon>Liliopsida</taxon>
        <taxon>Poales</taxon>
        <taxon>Poaceae</taxon>
        <taxon>PACMAD clade</taxon>
        <taxon>Chloridoideae</taxon>
        <taxon>Eragrostideae</taxon>
        <taxon>Eragrostidinae</taxon>
        <taxon>Eragrostis</taxon>
    </lineage>
</organism>
<accession>A0A5J9V4H9</accession>
<dbReference type="InterPro" id="IPR001810">
    <property type="entry name" value="F-box_dom"/>
</dbReference>
<dbReference type="Pfam" id="PF00646">
    <property type="entry name" value="F-box"/>
    <property type="match status" value="1"/>
</dbReference>
<sequence length="746" mass="84890">MPGGRPRVASALPDEVVEDILARLPVKSLLRFRCVSRSWRDAIGSPAFHRLHSNKRAGCRDRTLFVRPSGHRQPFYAWQYSNGGAVEQIMGALFCLTDGNVFPLTKSCRGLVLLRSYEYDTHYIWNPATREIMTLPDRTPFQMAGRNPRPPLSYGLGYCSMTNQYKVVRLYHIAEPANSTVCEVLTLDKSAYWRPAATKPPLCRPTRSYNKHGAVFCNGNLHFIGDQEGGAITTFNVTHETFGSLVPPPELNRYELTELDGCLCAYPSRSFCRPGETYCIWFLTDERWKKLCCIDWGTMPEPERELLRTNWFAPLGIYHNESDKAKKVMFGTGSCKVFVMDPNNGVPEIMFSLEGMHRDDIFPTMGLFEESLAPVGRTSEDIIKSSPSMRVWWPVLSRLPARMVGRLNQVCREWRAMIKEESFINEHLQINNLNKSPQVMFTDGKPEMFKSMEKFINTSDVPPLIDVGSRVVCSKPCHGLIAGSFTSYDFVCNPVTDYYKAIPLDKDRRELRGSSLHEDIAWRAAHCTEDAMFAGRFGLGYDEEIGMHLLVRLAYMERNLATKTYKLECKVRYINDLFWERVEPPPKPVANMPPQYANGKIYWIVDAELEQMPSALEILVLDVITRKFEVLQGPPCIGDNNKCMSILELQQVLCVAISHHTTGIMEIWAMVYSGSWSVKYNIELKRFSPEYSTKLTTPLAVDARDGRILLSTGRSLGYYDPKTAELEIIYRLGGHVEGKNLQKTFA</sequence>
<dbReference type="CDD" id="cd22157">
    <property type="entry name" value="F-box_AtFBW1-like"/>
    <property type="match status" value="1"/>
</dbReference>
<reference evidence="2 3" key="1">
    <citation type="journal article" date="2019" name="Sci. Rep.">
        <title>A high-quality genome of Eragrostis curvula grass provides insights into Poaceae evolution and supports new strategies to enhance forage quality.</title>
        <authorList>
            <person name="Carballo J."/>
            <person name="Santos B.A.C.M."/>
            <person name="Zappacosta D."/>
            <person name="Garbus I."/>
            <person name="Selva J.P."/>
            <person name="Gallo C.A."/>
            <person name="Diaz A."/>
            <person name="Albertini E."/>
            <person name="Caccamo M."/>
            <person name="Echenique V."/>
        </authorList>
    </citation>
    <scope>NUCLEOTIDE SEQUENCE [LARGE SCALE GENOMIC DNA]</scope>
    <source>
        <strain evidence="3">cv. Victoria</strain>
        <tissue evidence="2">Leaf</tissue>
    </source>
</reference>
<dbReference type="InterPro" id="IPR050796">
    <property type="entry name" value="SCF_F-box_component"/>
</dbReference>
<evidence type="ECO:0000313" key="3">
    <source>
        <dbReference type="Proteomes" id="UP000324897"/>
    </source>
</evidence>
<evidence type="ECO:0000313" key="2">
    <source>
        <dbReference type="EMBL" id="TVU30291.1"/>
    </source>
</evidence>
<dbReference type="SMART" id="SM00256">
    <property type="entry name" value="FBOX"/>
    <property type="match status" value="2"/>
</dbReference>
<keyword evidence="3" id="KW-1185">Reference proteome</keyword>
<dbReference type="PROSITE" id="PS50181">
    <property type="entry name" value="FBOX"/>
    <property type="match status" value="1"/>
</dbReference>
<evidence type="ECO:0000259" key="1">
    <source>
        <dbReference type="PROSITE" id="PS50181"/>
    </source>
</evidence>
<dbReference type="AlphaFoldDB" id="A0A5J9V4H9"/>
<dbReference type="Gramene" id="TVU30291">
    <property type="protein sequence ID" value="TVU30291"/>
    <property type="gene ID" value="EJB05_21901"/>
</dbReference>
<comment type="caution">
    <text evidence="2">The sequence shown here is derived from an EMBL/GenBank/DDBJ whole genome shotgun (WGS) entry which is preliminary data.</text>
</comment>
<dbReference type="SUPFAM" id="SSF81383">
    <property type="entry name" value="F-box domain"/>
    <property type="match status" value="2"/>
</dbReference>
<dbReference type="Proteomes" id="UP000324897">
    <property type="component" value="Chromosome 1"/>
</dbReference>
<gene>
    <name evidence="2" type="ORF">EJB05_21901</name>
</gene>
<dbReference type="InterPro" id="IPR013187">
    <property type="entry name" value="F-box-assoc_dom_typ3"/>
</dbReference>
<proteinExistence type="predicted"/>
<feature type="non-terminal residue" evidence="2">
    <location>
        <position position="1"/>
    </location>
</feature>
<dbReference type="PANTHER" id="PTHR31672:SF13">
    <property type="entry name" value="F-BOX PROTEIN CPR30-LIKE"/>
    <property type="match status" value="1"/>
</dbReference>
<dbReference type="Pfam" id="PF08268">
    <property type="entry name" value="FBA_3"/>
    <property type="match status" value="1"/>
</dbReference>
<feature type="domain" description="F-box" evidence="1">
    <location>
        <begin position="6"/>
        <end position="51"/>
    </location>
</feature>
<dbReference type="NCBIfam" id="TIGR01640">
    <property type="entry name" value="F_box_assoc_1"/>
    <property type="match status" value="1"/>
</dbReference>
<dbReference type="EMBL" id="RWGY01000011">
    <property type="protein sequence ID" value="TVU30291.1"/>
    <property type="molecule type" value="Genomic_DNA"/>
</dbReference>
<name>A0A5J9V4H9_9POAL</name>
<dbReference type="InterPro" id="IPR017451">
    <property type="entry name" value="F-box-assoc_interact_dom"/>
</dbReference>
<protein>
    <recommendedName>
        <fullName evidence="1">F-box domain-containing protein</fullName>
    </recommendedName>
</protein>